<proteinExistence type="inferred from homology"/>
<dbReference type="Pfam" id="PF00011">
    <property type="entry name" value="HSP20"/>
    <property type="match status" value="1"/>
</dbReference>
<evidence type="ECO:0000259" key="3">
    <source>
        <dbReference type="PROSITE" id="PS01031"/>
    </source>
</evidence>
<evidence type="ECO:0000256" key="2">
    <source>
        <dbReference type="RuleBase" id="RU003616"/>
    </source>
</evidence>
<comment type="similarity">
    <text evidence="1 2">Belongs to the small heat shock protein (HSP20) family.</text>
</comment>
<name>A0A9X1HUB0_9BACT</name>
<dbReference type="Proteomes" id="UP001139409">
    <property type="component" value="Unassembled WGS sequence"/>
</dbReference>
<dbReference type="SUPFAM" id="SSF49764">
    <property type="entry name" value="HSP20-like chaperones"/>
    <property type="match status" value="1"/>
</dbReference>
<dbReference type="AlphaFoldDB" id="A0A9X1HUB0"/>
<accession>A0A9X1HUB0</accession>
<dbReference type="PANTHER" id="PTHR11527">
    <property type="entry name" value="HEAT-SHOCK PROTEIN 20 FAMILY MEMBER"/>
    <property type="match status" value="1"/>
</dbReference>
<dbReference type="RefSeq" id="WP_225699288.1">
    <property type="nucleotide sequence ID" value="NZ_JAIXNE010000006.1"/>
</dbReference>
<dbReference type="InterPro" id="IPR002068">
    <property type="entry name" value="A-crystallin/Hsp20_dom"/>
</dbReference>
<dbReference type="CDD" id="cd06464">
    <property type="entry name" value="ACD_sHsps-like"/>
    <property type="match status" value="1"/>
</dbReference>
<organism evidence="4 5">
    <name type="scientific">Fulvivirga sedimenti</name>
    <dbReference type="NCBI Taxonomy" id="2879465"/>
    <lineage>
        <taxon>Bacteria</taxon>
        <taxon>Pseudomonadati</taxon>
        <taxon>Bacteroidota</taxon>
        <taxon>Cytophagia</taxon>
        <taxon>Cytophagales</taxon>
        <taxon>Fulvivirgaceae</taxon>
        <taxon>Fulvivirga</taxon>
    </lineage>
</organism>
<keyword evidence="5" id="KW-1185">Reference proteome</keyword>
<evidence type="ECO:0000313" key="4">
    <source>
        <dbReference type="EMBL" id="MCA6078429.1"/>
    </source>
</evidence>
<dbReference type="Gene3D" id="2.60.40.790">
    <property type="match status" value="1"/>
</dbReference>
<dbReference type="EMBL" id="JAIXNE010000006">
    <property type="protein sequence ID" value="MCA6078429.1"/>
    <property type="molecule type" value="Genomic_DNA"/>
</dbReference>
<dbReference type="PROSITE" id="PS01031">
    <property type="entry name" value="SHSP"/>
    <property type="match status" value="1"/>
</dbReference>
<comment type="caution">
    <text evidence="4">The sequence shown here is derived from an EMBL/GenBank/DDBJ whole genome shotgun (WGS) entry which is preliminary data.</text>
</comment>
<sequence>MKRTSDVFPAFFDDFFGKEWFGNDLKSFTQPAVNIVEKDDEYMVELAAPGMRKKDFNVELEEQVLTISYEKRDEKEEKDKEGKYARREFNYSSFSRSFMLPKSIEQDKIKGEYKDGVLKLLIPKKEEAKHKMARHIEIN</sequence>
<protein>
    <submittedName>
        <fullName evidence="4">Hsp20/alpha crystallin family protein</fullName>
    </submittedName>
</protein>
<evidence type="ECO:0000313" key="5">
    <source>
        <dbReference type="Proteomes" id="UP001139409"/>
    </source>
</evidence>
<dbReference type="InterPro" id="IPR008978">
    <property type="entry name" value="HSP20-like_chaperone"/>
</dbReference>
<dbReference type="InterPro" id="IPR031107">
    <property type="entry name" value="Small_HSP"/>
</dbReference>
<evidence type="ECO:0000256" key="1">
    <source>
        <dbReference type="PROSITE-ProRule" id="PRU00285"/>
    </source>
</evidence>
<reference evidence="4" key="1">
    <citation type="submission" date="2021-09" db="EMBL/GenBank/DDBJ databases">
        <title>Fulvivirga sp. isolated from coastal sediment.</title>
        <authorList>
            <person name="Yu H."/>
        </authorList>
    </citation>
    <scope>NUCLEOTIDE SEQUENCE</scope>
    <source>
        <strain evidence="4">1062</strain>
    </source>
</reference>
<gene>
    <name evidence="4" type="ORF">LDX50_26385</name>
</gene>
<feature type="domain" description="SHSP" evidence="3">
    <location>
        <begin position="24"/>
        <end position="139"/>
    </location>
</feature>